<dbReference type="AlphaFoldDB" id="A0AA49GIM1"/>
<evidence type="ECO:0000313" key="2">
    <source>
        <dbReference type="EMBL" id="WKN34356.1"/>
    </source>
</evidence>
<keyword evidence="1" id="KW-0472">Membrane</keyword>
<gene>
    <name evidence="2" type="ORF">K4G66_18430</name>
</gene>
<name>A0AA49GIM1_9BACT</name>
<keyword evidence="1" id="KW-1133">Transmembrane helix</keyword>
<sequence>MTQDTRALVDEIKEHYFLVKKNSVWGTLIAAITVLVGWGFLSWSNLGDTIEKKLDEKLGGDYEEYKTTMETRLDSLETIVVHGNDYLNGLKQTQVEAANISGSMEGMNTNAQRILNNLRKNTPYIPSAGSVVKPKYNVFNFLQGEPPAPYNQDERQRLYVHIKTPDTAKNGQFWRYDLKGYAYGSVMPLDITWIGYAYADATDDLIANDQVVLNNSLLKESPVKASQYIGSDNHHYLKFGPIDTYYLSFYLDFIPTHPEVIDHNFSGFEVKFRSDDGPM</sequence>
<proteinExistence type="predicted"/>
<feature type="transmembrane region" description="Helical" evidence="1">
    <location>
        <begin position="24"/>
        <end position="43"/>
    </location>
</feature>
<dbReference type="EMBL" id="CP120682">
    <property type="protein sequence ID" value="WKN34356.1"/>
    <property type="molecule type" value="Genomic_DNA"/>
</dbReference>
<accession>A0AA49GIM1</accession>
<reference evidence="2" key="2">
    <citation type="journal article" date="2024" name="Antonie Van Leeuwenhoek">
        <title>Roseihalotalea indica gen. nov., sp. nov., a halophilic Bacteroidetes from mesopelagic Southwest Indian Ocean with higher carbohydrate metabolic potential.</title>
        <authorList>
            <person name="Chen B."/>
            <person name="Zhang M."/>
            <person name="Lin D."/>
            <person name="Ye J."/>
            <person name="Tang K."/>
        </authorList>
    </citation>
    <scope>NUCLEOTIDE SEQUENCE</scope>
    <source>
        <strain evidence="2">TK19036</strain>
    </source>
</reference>
<protein>
    <submittedName>
        <fullName evidence="2">Uncharacterized protein</fullName>
    </submittedName>
</protein>
<organism evidence="2">
    <name type="scientific">Roseihalotalea indica</name>
    <dbReference type="NCBI Taxonomy" id="2867963"/>
    <lineage>
        <taxon>Bacteria</taxon>
        <taxon>Pseudomonadati</taxon>
        <taxon>Bacteroidota</taxon>
        <taxon>Cytophagia</taxon>
        <taxon>Cytophagales</taxon>
        <taxon>Catalimonadaceae</taxon>
        <taxon>Roseihalotalea</taxon>
    </lineage>
</organism>
<keyword evidence="1" id="KW-0812">Transmembrane</keyword>
<reference evidence="2" key="1">
    <citation type="journal article" date="2023" name="Comput. Struct. Biotechnol. J.">
        <title>Discovery of a novel marine Bacteroidetes with a rich repertoire of carbohydrate-active enzymes.</title>
        <authorList>
            <person name="Chen B."/>
            <person name="Liu G."/>
            <person name="Chen Q."/>
            <person name="Wang H."/>
            <person name="Liu L."/>
            <person name="Tang K."/>
        </authorList>
    </citation>
    <scope>NUCLEOTIDE SEQUENCE</scope>
    <source>
        <strain evidence="2">TK19036</strain>
    </source>
</reference>
<evidence type="ECO:0000256" key="1">
    <source>
        <dbReference type="SAM" id="Phobius"/>
    </source>
</evidence>